<name>A0ABW5RR69_9BACI</name>
<dbReference type="Gene3D" id="3.40.630.30">
    <property type="match status" value="1"/>
</dbReference>
<keyword evidence="3" id="KW-1185">Reference proteome</keyword>
<feature type="domain" description="N-acetyltransferase" evidence="1">
    <location>
        <begin position="146"/>
        <end position="282"/>
    </location>
</feature>
<dbReference type="InterPro" id="IPR000182">
    <property type="entry name" value="GNAT_dom"/>
</dbReference>
<dbReference type="EMBL" id="JBHUMF010000015">
    <property type="protein sequence ID" value="MFD2680484.1"/>
    <property type="molecule type" value="Genomic_DNA"/>
</dbReference>
<reference evidence="3" key="1">
    <citation type="journal article" date="2019" name="Int. J. Syst. Evol. Microbiol.">
        <title>The Global Catalogue of Microorganisms (GCM) 10K type strain sequencing project: providing services to taxonomists for standard genome sequencing and annotation.</title>
        <authorList>
            <consortium name="The Broad Institute Genomics Platform"/>
            <consortium name="The Broad Institute Genome Sequencing Center for Infectious Disease"/>
            <person name="Wu L."/>
            <person name="Ma J."/>
        </authorList>
    </citation>
    <scope>NUCLEOTIDE SEQUENCE [LARGE SCALE GENOMIC DNA]</scope>
    <source>
        <strain evidence="3">KCTC 3913</strain>
    </source>
</reference>
<keyword evidence="2" id="KW-0808">Transferase</keyword>
<organism evidence="2 3">
    <name type="scientific">Bacillus seohaeanensis</name>
    <dbReference type="NCBI Taxonomy" id="284580"/>
    <lineage>
        <taxon>Bacteria</taxon>
        <taxon>Bacillati</taxon>
        <taxon>Bacillota</taxon>
        <taxon>Bacilli</taxon>
        <taxon>Bacillales</taxon>
        <taxon>Bacillaceae</taxon>
        <taxon>Bacillus</taxon>
    </lineage>
</organism>
<dbReference type="EC" id="2.3.1.-" evidence="2"/>
<dbReference type="InterPro" id="IPR016181">
    <property type="entry name" value="Acyl_CoA_acyltransferase"/>
</dbReference>
<proteinExistence type="predicted"/>
<protein>
    <submittedName>
        <fullName evidence="2">GNAT family N-acetyltransferase</fullName>
        <ecNumber evidence="2">2.3.1.-</ecNumber>
    </submittedName>
</protein>
<evidence type="ECO:0000259" key="1">
    <source>
        <dbReference type="PROSITE" id="PS51186"/>
    </source>
</evidence>
<dbReference type="Proteomes" id="UP001597506">
    <property type="component" value="Unassembled WGS sequence"/>
</dbReference>
<comment type="caution">
    <text evidence="2">The sequence shown here is derived from an EMBL/GenBank/DDBJ whole genome shotgun (WGS) entry which is preliminary data.</text>
</comment>
<dbReference type="PROSITE" id="PS51186">
    <property type="entry name" value="GNAT"/>
    <property type="match status" value="1"/>
</dbReference>
<keyword evidence="2" id="KW-0012">Acyltransferase</keyword>
<dbReference type="RefSeq" id="WP_377933923.1">
    <property type="nucleotide sequence ID" value="NZ_JBHUMF010000015.1"/>
</dbReference>
<sequence>MTKLTVYEEFKAFYNKAYSFLMQKEAENNLALGLLNQIAESNKYENPLFILVENGSELEGVLLMTPPHHLIVSFRDGFEDFVETSRQLKEITEQRSIEIPGFIGEKNAAKRFAGIWTSGDNSSLVVHMRQRIYRLAEVKDIPISNGKFVQAEDKHQDLIANWLLGFIEDTPERSIPLEDAKKRANEMLNENSIYLWEVDGEPVSMARSARRTDKGITVNLVYTPKEHRKKGYASSVVAELSRLLLQDFDFCTLYTDLDNPTSNKIYMDIGYKPIIDSIMINV</sequence>
<evidence type="ECO:0000313" key="3">
    <source>
        <dbReference type="Proteomes" id="UP001597506"/>
    </source>
</evidence>
<accession>A0ABW5RR69</accession>
<dbReference type="Pfam" id="PF08445">
    <property type="entry name" value="FR47"/>
    <property type="match status" value="1"/>
</dbReference>
<evidence type="ECO:0000313" key="2">
    <source>
        <dbReference type="EMBL" id="MFD2680484.1"/>
    </source>
</evidence>
<gene>
    <name evidence="2" type="ORF">ACFSUL_06915</name>
</gene>
<dbReference type="InterPro" id="IPR013653">
    <property type="entry name" value="GCN5-like_dom"/>
</dbReference>
<dbReference type="GO" id="GO:0016746">
    <property type="term" value="F:acyltransferase activity"/>
    <property type="evidence" value="ECO:0007669"/>
    <property type="project" value="UniProtKB-KW"/>
</dbReference>
<dbReference type="SUPFAM" id="SSF55729">
    <property type="entry name" value="Acyl-CoA N-acyltransferases (Nat)"/>
    <property type="match status" value="1"/>
</dbReference>